<dbReference type="InParanoid" id="T1G8U3"/>
<dbReference type="EC" id="3.1.1.97" evidence="6"/>
<evidence type="ECO:0000256" key="3">
    <source>
        <dbReference type="ARBA" id="ARBA00022737"/>
    </source>
</evidence>
<dbReference type="GeneID" id="20217490"/>
<accession>T1G8U3</accession>
<evidence type="ECO:0000256" key="5">
    <source>
        <dbReference type="ARBA" id="ARBA00038092"/>
    </source>
</evidence>
<comment type="catalytic activity">
    <reaction evidence="7">
        <text>diphthine methyl ester-[translation elongation factor 2] + H2O = diphthine-[translation elongation factor 2] + methanol + H(+)</text>
        <dbReference type="Rhea" id="RHEA:42656"/>
        <dbReference type="Rhea" id="RHEA-COMP:10172"/>
        <dbReference type="Rhea" id="RHEA-COMP:10173"/>
        <dbReference type="ChEBI" id="CHEBI:15377"/>
        <dbReference type="ChEBI" id="CHEBI:15378"/>
        <dbReference type="ChEBI" id="CHEBI:17790"/>
        <dbReference type="ChEBI" id="CHEBI:79005"/>
        <dbReference type="ChEBI" id="CHEBI:82696"/>
        <dbReference type="EC" id="3.1.1.97"/>
    </reaction>
</comment>
<evidence type="ECO:0000256" key="2">
    <source>
        <dbReference type="ARBA" id="ARBA00022574"/>
    </source>
</evidence>
<sequence length="349" mass="39665">MISSQPLLVLDVDYPADSAEWCPFDNFHDILLCGNYQLQANEGSNESDTKRFGRVLLFEKSKSSFSLEIKDERNLCGVLDIKWSYKKLHNKLIFGVVDADGILSLWECVKTGQDAQMCPVKTSLCNFDDPCLALSLDWNNAIDYNNPEIVVSYSNGFLATHVCTETGMNILHQWKAHDYEAWICAFNYFNSNIIYSGGDDCKLKLWDKRCLKKAVVTSNRHSMGVCSIQSNFHKENVLATGSYDEHVLLWDGRNLKSPLDDTHVGGGVWRMKWEPSQGNYLATASMHNGCHVINYTDTSAADRPVCKYNNHQSLVYGIDWYKGASYNTKTLASCSFYDRSLQLWDFKIK</sequence>
<proteinExistence type="inferred from homology"/>
<dbReference type="InterPro" id="IPR036322">
    <property type="entry name" value="WD40_repeat_dom_sf"/>
</dbReference>
<dbReference type="SUPFAM" id="SSF50978">
    <property type="entry name" value="WD40 repeat-like"/>
    <property type="match status" value="1"/>
</dbReference>
<dbReference type="EnsemblMetazoa" id="HelroT93198">
    <property type="protein sequence ID" value="HelroP93198"/>
    <property type="gene ID" value="HelroG93198"/>
</dbReference>
<evidence type="ECO:0000313" key="8">
    <source>
        <dbReference type="EMBL" id="ESO12261.1"/>
    </source>
</evidence>
<dbReference type="SMART" id="SM00320">
    <property type="entry name" value="WD40"/>
    <property type="match status" value="4"/>
</dbReference>
<dbReference type="Gene3D" id="2.130.10.10">
    <property type="entry name" value="YVTN repeat-like/Quinoprotein amine dehydrogenase"/>
    <property type="match status" value="1"/>
</dbReference>
<evidence type="ECO:0000256" key="4">
    <source>
        <dbReference type="ARBA" id="ARBA00022801"/>
    </source>
</evidence>
<reference evidence="8 10" key="2">
    <citation type="journal article" date="2013" name="Nature">
        <title>Insights into bilaterian evolution from three spiralian genomes.</title>
        <authorList>
            <person name="Simakov O."/>
            <person name="Marletaz F."/>
            <person name="Cho S.J."/>
            <person name="Edsinger-Gonzales E."/>
            <person name="Havlak P."/>
            <person name="Hellsten U."/>
            <person name="Kuo D.H."/>
            <person name="Larsson T."/>
            <person name="Lv J."/>
            <person name="Arendt D."/>
            <person name="Savage R."/>
            <person name="Osoegawa K."/>
            <person name="de Jong P."/>
            <person name="Grimwood J."/>
            <person name="Chapman J.A."/>
            <person name="Shapiro H."/>
            <person name="Aerts A."/>
            <person name="Otillar R.P."/>
            <person name="Terry A.Y."/>
            <person name="Boore J.L."/>
            <person name="Grigoriev I.V."/>
            <person name="Lindberg D.R."/>
            <person name="Seaver E.C."/>
            <person name="Weisblat D.A."/>
            <person name="Putnam N.H."/>
            <person name="Rokhsar D.S."/>
        </authorList>
    </citation>
    <scope>NUCLEOTIDE SEQUENCE</scope>
</reference>
<dbReference type="Pfam" id="PF00400">
    <property type="entry name" value="WD40"/>
    <property type="match status" value="3"/>
</dbReference>
<dbReference type="GO" id="GO:0061685">
    <property type="term" value="F:diphthine methylesterase activity"/>
    <property type="evidence" value="ECO:0000318"/>
    <property type="project" value="GO_Central"/>
</dbReference>
<keyword evidence="4" id="KW-0378">Hydrolase</keyword>
<dbReference type="GO" id="GO:0017183">
    <property type="term" value="P:protein histidyl modification to diphthamide"/>
    <property type="evidence" value="ECO:0000318"/>
    <property type="project" value="GO_Central"/>
</dbReference>
<dbReference type="RefSeq" id="XP_009008981.1">
    <property type="nucleotide sequence ID" value="XM_009010733.1"/>
</dbReference>
<evidence type="ECO:0000313" key="10">
    <source>
        <dbReference type="Proteomes" id="UP000015101"/>
    </source>
</evidence>
<dbReference type="OMA" id="LDMKWLP"/>
<dbReference type="PANTHER" id="PTHR46042:SF1">
    <property type="entry name" value="DIPHTHINE METHYLTRANSFERASE"/>
    <property type="match status" value="1"/>
</dbReference>
<dbReference type="AlphaFoldDB" id="T1G8U3"/>
<evidence type="ECO:0000256" key="7">
    <source>
        <dbReference type="ARBA" id="ARBA00047551"/>
    </source>
</evidence>
<dbReference type="EMBL" id="KB095811">
    <property type="protein sequence ID" value="ESO12261.1"/>
    <property type="molecule type" value="Genomic_DNA"/>
</dbReference>
<comment type="pathway">
    <text evidence="1">Protein modification; peptidyl-diphthamide biosynthesis.</text>
</comment>
<dbReference type="Proteomes" id="UP000015101">
    <property type="component" value="Unassembled WGS sequence"/>
</dbReference>
<organism evidence="9 10">
    <name type="scientific">Helobdella robusta</name>
    <name type="common">Californian leech</name>
    <dbReference type="NCBI Taxonomy" id="6412"/>
    <lineage>
        <taxon>Eukaryota</taxon>
        <taxon>Metazoa</taxon>
        <taxon>Spiralia</taxon>
        <taxon>Lophotrochozoa</taxon>
        <taxon>Annelida</taxon>
        <taxon>Clitellata</taxon>
        <taxon>Hirudinea</taxon>
        <taxon>Rhynchobdellida</taxon>
        <taxon>Glossiphoniidae</taxon>
        <taxon>Helobdella</taxon>
    </lineage>
</organism>
<evidence type="ECO:0000256" key="6">
    <source>
        <dbReference type="ARBA" id="ARBA00039131"/>
    </source>
</evidence>
<keyword evidence="3" id="KW-0677">Repeat</keyword>
<dbReference type="eggNOG" id="KOG0280">
    <property type="taxonomic scope" value="Eukaryota"/>
</dbReference>
<dbReference type="InterPro" id="IPR001680">
    <property type="entry name" value="WD40_rpt"/>
</dbReference>
<dbReference type="GO" id="GO:0005737">
    <property type="term" value="C:cytoplasm"/>
    <property type="evidence" value="ECO:0000318"/>
    <property type="project" value="GO_Central"/>
</dbReference>
<dbReference type="CTD" id="20217490"/>
<dbReference type="FunCoup" id="T1G8U3">
    <property type="interactions" value="1237"/>
</dbReference>
<dbReference type="KEGG" id="hro:HELRODRAFT_93198"/>
<dbReference type="HOGENOM" id="CLU_036100_2_0_1"/>
<dbReference type="STRING" id="6412.T1G8U3"/>
<name>T1G8U3_HELRO</name>
<dbReference type="PANTHER" id="PTHR46042">
    <property type="entry name" value="DIPHTHINE METHYLTRANSFERASE"/>
    <property type="match status" value="1"/>
</dbReference>
<protein>
    <recommendedName>
        <fullName evidence="6">methylated diphthine methylhydrolase</fullName>
        <ecNumber evidence="6">3.1.1.97</ecNumber>
    </recommendedName>
</protein>
<keyword evidence="10" id="KW-1185">Reference proteome</keyword>
<dbReference type="InterPro" id="IPR015943">
    <property type="entry name" value="WD40/YVTN_repeat-like_dom_sf"/>
</dbReference>
<reference evidence="9" key="3">
    <citation type="submission" date="2015-06" db="UniProtKB">
        <authorList>
            <consortium name="EnsemblMetazoa"/>
        </authorList>
    </citation>
    <scope>IDENTIFICATION</scope>
</reference>
<gene>
    <name evidence="9" type="primary">20217490</name>
    <name evidence="8" type="ORF">HELRODRAFT_93198</name>
</gene>
<dbReference type="OrthoDB" id="1930760at2759"/>
<keyword evidence="2" id="KW-0853">WD repeat</keyword>
<comment type="similarity">
    <text evidence="5">Belongs to the DPH7 family.</text>
</comment>
<dbReference type="EMBL" id="AMQM01000120">
    <property type="status" value="NOT_ANNOTATED_CDS"/>
    <property type="molecule type" value="Genomic_DNA"/>
</dbReference>
<dbReference type="InterPro" id="IPR052415">
    <property type="entry name" value="Diphthine_MTase"/>
</dbReference>
<reference evidence="10" key="1">
    <citation type="submission" date="2012-12" db="EMBL/GenBank/DDBJ databases">
        <authorList>
            <person name="Hellsten U."/>
            <person name="Grimwood J."/>
            <person name="Chapman J.A."/>
            <person name="Shapiro H."/>
            <person name="Aerts A."/>
            <person name="Otillar R.P."/>
            <person name="Terry A.Y."/>
            <person name="Boore J.L."/>
            <person name="Simakov O."/>
            <person name="Marletaz F."/>
            <person name="Cho S.-J."/>
            <person name="Edsinger-Gonzales E."/>
            <person name="Havlak P."/>
            <person name="Kuo D.-H."/>
            <person name="Larsson T."/>
            <person name="Lv J."/>
            <person name="Arendt D."/>
            <person name="Savage R."/>
            <person name="Osoegawa K."/>
            <person name="de Jong P."/>
            <person name="Lindberg D.R."/>
            <person name="Seaver E.C."/>
            <person name="Weisblat D.A."/>
            <person name="Putnam N.H."/>
            <person name="Grigoriev I.V."/>
            <person name="Rokhsar D.S."/>
        </authorList>
    </citation>
    <scope>NUCLEOTIDE SEQUENCE</scope>
</reference>
<evidence type="ECO:0000256" key="1">
    <source>
        <dbReference type="ARBA" id="ARBA00005156"/>
    </source>
</evidence>
<evidence type="ECO:0000313" key="9">
    <source>
        <dbReference type="EnsemblMetazoa" id="HelroP93198"/>
    </source>
</evidence>